<sequence length="90" mass="10197">MASQSRFASQSRSLIRITSLSRINSLNCISIIALSKSLCRNRFVNRSSSLLPQDLKIIEAGYQSIRDTYTGVVVTTRVINWFLEGSKIEW</sequence>
<organism evidence="1 2">
    <name type="scientific">Trifolium subterraneum</name>
    <name type="common">Subterranean clover</name>
    <dbReference type="NCBI Taxonomy" id="3900"/>
    <lineage>
        <taxon>Eukaryota</taxon>
        <taxon>Viridiplantae</taxon>
        <taxon>Streptophyta</taxon>
        <taxon>Embryophyta</taxon>
        <taxon>Tracheophyta</taxon>
        <taxon>Spermatophyta</taxon>
        <taxon>Magnoliopsida</taxon>
        <taxon>eudicotyledons</taxon>
        <taxon>Gunneridae</taxon>
        <taxon>Pentapetalae</taxon>
        <taxon>rosids</taxon>
        <taxon>fabids</taxon>
        <taxon>Fabales</taxon>
        <taxon>Fabaceae</taxon>
        <taxon>Papilionoideae</taxon>
        <taxon>50 kb inversion clade</taxon>
        <taxon>NPAAA clade</taxon>
        <taxon>Hologalegina</taxon>
        <taxon>IRL clade</taxon>
        <taxon>Trifolieae</taxon>
        <taxon>Trifolium</taxon>
    </lineage>
</organism>
<dbReference type="AlphaFoldDB" id="A0A2Z6NW96"/>
<gene>
    <name evidence="1" type="ORF">TSUD_365650</name>
</gene>
<dbReference type="Proteomes" id="UP000242715">
    <property type="component" value="Unassembled WGS sequence"/>
</dbReference>
<accession>A0A2Z6NW96</accession>
<dbReference type="EMBL" id="DF973550">
    <property type="protein sequence ID" value="GAU34267.1"/>
    <property type="molecule type" value="Genomic_DNA"/>
</dbReference>
<protein>
    <submittedName>
        <fullName evidence="1">Uncharacterized protein</fullName>
    </submittedName>
</protein>
<evidence type="ECO:0000313" key="1">
    <source>
        <dbReference type="EMBL" id="GAU34267.1"/>
    </source>
</evidence>
<reference evidence="2" key="1">
    <citation type="journal article" date="2017" name="Front. Plant Sci.">
        <title>Climate Clever Clovers: New Paradigm to Reduce the Environmental Footprint of Ruminants by Breeding Low Methanogenic Forages Utilizing Haplotype Variation.</title>
        <authorList>
            <person name="Kaur P."/>
            <person name="Appels R."/>
            <person name="Bayer P.E."/>
            <person name="Keeble-Gagnere G."/>
            <person name="Wang J."/>
            <person name="Hirakawa H."/>
            <person name="Shirasawa K."/>
            <person name="Vercoe P."/>
            <person name="Stefanova K."/>
            <person name="Durmic Z."/>
            <person name="Nichols P."/>
            <person name="Revell C."/>
            <person name="Isobe S.N."/>
            <person name="Edwards D."/>
            <person name="Erskine W."/>
        </authorList>
    </citation>
    <scope>NUCLEOTIDE SEQUENCE [LARGE SCALE GENOMIC DNA]</scope>
    <source>
        <strain evidence="2">cv. Daliak</strain>
    </source>
</reference>
<keyword evidence="2" id="KW-1185">Reference proteome</keyword>
<evidence type="ECO:0000313" key="2">
    <source>
        <dbReference type="Proteomes" id="UP000242715"/>
    </source>
</evidence>
<proteinExistence type="predicted"/>
<name>A0A2Z6NW96_TRISU</name>